<name>A0A080LVP9_9PROT</name>
<protein>
    <submittedName>
        <fullName evidence="1">Uncharacterized protein</fullName>
    </submittedName>
</protein>
<gene>
    <name evidence="1" type="ORF">AW09_002034</name>
</gene>
<evidence type="ECO:0000313" key="2">
    <source>
        <dbReference type="Proteomes" id="UP000020077"/>
    </source>
</evidence>
<dbReference type="EMBL" id="JDVG02000339">
    <property type="protein sequence ID" value="KFB72757.1"/>
    <property type="molecule type" value="Genomic_DNA"/>
</dbReference>
<proteinExistence type="predicted"/>
<reference evidence="1 2" key="1">
    <citation type="submission" date="2014-02" db="EMBL/GenBank/DDBJ databases">
        <title>Expanding our view of genomic diversity in Candidatus Accumulibacter clades.</title>
        <authorList>
            <person name="Skennerton C.T."/>
            <person name="Barr J.J."/>
            <person name="Slater F.R."/>
            <person name="Bond P.L."/>
            <person name="Tyson G.W."/>
        </authorList>
    </citation>
    <scope>NUCLEOTIDE SEQUENCE [LARGE SCALE GENOMIC DNA]</scope>
    <source>
        <strain evidence="2">BA-91</strain>
    </source>
</reference>
<dbReference type="Proteomes" id="UP000020077">
    <property type="component" value="Unassembled WGS sequence"/>
</dbReference>
<evidence type="ECO:0000313" key="1">
    <source>
        <dbReference type="EMBL" id="KFB72757.1"/>
    </source>
</evidence>
<comment type="caution">
    <text evidence="1">The sequence shown here is derived from an EMBL/GenBank/DDBJ whole genome shotgun (WGS) entry which is preliminary data.</text>
</comment>
<sequence>MTDSTPVGRVTVALEDAGYQRIASGLQVGELKFQFPAAFVKAKSSAELILVADIASESEAQLTRKVDGVARALDIAASTRSLTLVVTGPRPSAAALESLGRVCRVLPTGNITGDDGDEVLKHWLAVLLPLSLPEPESVSGNSLARIHAAAQSLDETTRKLIDVASLGERAVSKELYSIIDAAAVQAKEKNT</sequence>
<organism evidence="1 2">
    <name type="scientific">Candidatus Accumulibacter phosphatis</name>
    <dbReference type="NCBI Taxonomy" id="327160"/>
    <lineage>
        <taxon>Bacteria</taxon>
        <taxon>Pseudomonadati</taxon>
        <taxon>Pseudomonadota</taxon>
        <taxon>Betaproteobacteria</taxon>
        <taxon>Candidatus Accumulibacter</taxon>
    </lineage>
</organism>
<dbReference type="AlphaFoldDB" id="A0A080LVP9"/>
<accession>A0A080LVP9</accession>